<evidence type="ECO:0000256" key="2">
    <source>
        <dbReference type="ARBA" id="ARBA00022729"/>
    </source>
</evidence>
<evidence type="ECO:0000313" key="9">
    <source>
        <dbReference type="Proteomes" id="UP000245119"/>
    </source>
</evidence>
<dbReference type="InterPro" id="IPR051940">
    <property type="entry name" value="Chitin_bind-dev_reg"/>
</dbReference>
<dbReference type="STRING" id="400727.A0A2T7NUT3"/>
<keyword evidence="1" id="KW-0147">Chitin-binding</keyword>
<dbReference type="PROSITE" id="PS50940">
    <property type="entry name" value="CHIT_BIND_II"/>
    <property type="match status" value="5"/>
</dbReference>
<dbReference type="PANTHER" id="PTHR23301:SF0">
    <property type="entry name" value="CHITIN-BINDING TYPE-2 DOMAIN-CONTAINING PROTEIN-RELATED"/>
    <property type="match status" value="1"/>
</dbReference>
<dbReference type="InterPro" id="IPR002557">
    <property type="entry name" value="Chitin-bd_dom"/>
</dbReference>
<keyword evidence="4" id="KW-1015">Disulfide bond</keyword>
<dbReference type="EMBL" id="PZQS01000009">
    <property type="protein sequence ID" value="PVD24915.1"/>
    <property type="molecule type" value="Genomic_DNA"/>
</dbReference>
<keyword evidence="9" id="KW-1185">Reference proteome</keyword>
<sequence>MLLSSPSLVVGAVLIIVSLARGQNVTSPCTSLNEVFPHPTDCTRYIQCIWGQPVDRPCAPGTFFSFSLRVCVYPWNKTADTCVNTQDSVVTICKNYPTAFFPHPTNCHQFYNCTGHSNLIRFPPVSGPDSDDFYRFECPFPQLFSDVTMRCEDYPKVKCGHRFEPLGRCEYDRIRCQKTAFCTPCEIQWPSCRGLPDGPNVFEYREWSQYFAICEGQRLANTSECPEDQWFNVREIFSPDLNRCASLYEIPREYHGFFLNCTGRPDGLYPDDVTNKTNLYFRCFSGVQTKISLCPDGQYFNAQSVTVYKPVLSSIRSMESSFFIAGTFLVFISLVQGQSICTSLFGVLPHPTDCSGYIECVGGQPVQRRCPTDRVFSSLLDDCVFPWDTNADLCPRKQDSVVTICTNYSTAFFPHPTNCHQFYNCTGHSTLIYFPPVSGPDSDDFYRFECPFPQLFNDVTMRCEDYPNVRCGHRFQPLGQCEYDRLRCQTGRCLCENRWPSCRGLPDGENVFKYREWSPYFIICKDQRLADIGRCSTHPRLNVQEYFSPDLNRCASLYEIPREHNGFFLNCTGRPDGLYPDDGTNRTNLYFRCTSGVQTEISLCPDGQYFNAQSSYCIAGAGPCPLIPLPVSLTQRGSKWERTLYLLHSRRGGQENNMTDGPPVCPVYTKAAVGTHSTTTAHKLWGRCLHKLYDSLEG</sequence>
<feature type="domain" description="Chitin-binding type-2" evidence="7">
    <location>
        <begin position="26"/>
        <end position="84"/>
    </location>
</feature>
<keyword evidence="2 6" id="KW-0732">Signal</keyword>
<keyword evidence="3" id="KW-0677">Repeat</keyword>
<evidence type="ECO:0000256" key="5">
    <source>
        <dbReference type="ARBA" id="ARBA00023180"/>
    </source>
</evidence>
<evidence type="ECO:0000256" key="4">
    <source>
        <dbReference type="ARBA" id="ARBA00023157"/>
    </source>
</evidence>
<feature type="domain" description="Chitin-binding type-2" evidence="7">
    <location>
        <begin position="90"/>
        <end position="161"/>
    </location>
</feature>
<accession>A0A2T7NUT3</accession>
<dbReference type="SMART" id="SM00494">
    <property type="entry name" value="ChtBD2"/>
    <property type="match status" value="6"/>
</dbReference>
<protein>
    <recommendedName>
        <fullName evidence="7">Chitin-binding type-2 domain-containing protein</fullName>
    </recommendedName>
</protein>
<feature type="signal peptide" evidence="6">
    <location>
        <begin position="1"/>
        <end position="22"/>
    </location>
</feature>
<keyword evidence="5" id="KW-0325">Glycoprotein</keyword>
<dbReference type="Gene3D" id="2.170.140.10">
    <property type="entry name" value="Chitin binding domain"/>
    <property type="match status" value="4"/>
</dbReference>
<dbReference type="PANTHER" id="PTHR23301">
    <property type="entry name" value="CHITIN BINDING PERITROPHIN-A"/>
    <property type="match status" value="1"/>
</dbReference>
<organism evidence="8 9">
    <name type="scientific">Pomacea canaliculata</name>
    <name type="common">Golden apple snail</name>
    <dbReference type="NCBI Taxonomy" id="400727"/>
    <lineage>
        <taxon>Eukaryota</taxon>
        <taxon>Metazoa</taxon>
        <taxon>Spiralia</taxon>
        <taxon>Lophotrochozoa</taxon>
        <taxon>Mollusca</taxon>
        <taxon>Gastropoda</taxon>
        <taxon>Caenogastropoda</taxon>
        <taxon>Architaenioglossa</taxon>
        <taxon>Ampullarioidea</taxon>
        <taxon>Ampullariidae</taxon>
        <taxon>Pomacea</taxon>
    </lineage>
</organism>
<dbReference type="Pfam" id="PF01607">
    <property type="entry name" value="CBM_14"/>
    <property type="match status" value="4"/>
</dbReference>
<gene>
    <name evidence="8" type="ORF">C0Q70_15408</name>
</gene>
<proteinExistence type="predicted"/>
<dbReference type="AlphaFoldDB" id="A0A2T7NUT3"/>
<evidence type="ECO:0000256" key="6">
    <source>
        <dbReference type="SAM" id="SignalP"/>
    </source>
</evidence>
<dbReference type="GO" id="GO:0005576">
    <property type="term" value="C:extracellular region"/>
    <property type="evidence" value="ECO:0007669"/>
    <property type="project" value="InterPro"/>
</dbReference>
<feature type="domain" description="Chitin-binding type-2" evidence="7">
    <location>
        <begin position="568"/>
        <end position="626"/>
    </location>
</feature>
<feature type="domain" description="Chitin-binding type-2" evidence="7">
    <location>
        <begin position="402"/>
        <end position="473"/>
    </location>
</feature>
<feature type="domain" description="Chitin-binding type-2" evidence="7">
    <location>
        <begin position="338"/>
        <end position="396"/>
    </location>
</feature>
<dbReference type="GO" id="GO:0008061">
    <property type="term" value="F:chitin binding"/>
    <property type="evidence" value="ECO:0007669"/>
    <property type="project" value="UniProtKB-KW"/>
</dbReference>
<evidence type="ECO:0000256" key="3">
    <source>
        <dbReference type="ARBA" id="ARBA00022737"/>
    </source>
</evidence>
<dbReference type="SUPFAM" id="SSF57625">
    <property type="entry name" value="Invertebrate chitin-binding proteins"/>
    <property type="match status" value="6"/>
</dbReference>
<evidence type="ECO:0000259" key="7">
    <source>
        <dbReference type="PROSITE" id="PS50940"/>
    </source>
</evidence>
<dbReference type="Proteomes" id="UP000245119">
    <property type="component" value="Linkage Group LG9"/>
</dbReference>
<dbReference type="InterPro" id="IPR036508">
    <property type="entry name" value="Chitin-bd_dom_sf"/>
</dbReference>
<name>A0A2T7NUT3_POMCA</name>
<dbReference type="OrthoDB" id="6131869at2759"/>
<evidence type="ECO:0000313" key="8">
    <source>
        <dbReference type="EMBL" id="PVD24915.1"/>
    </source>
</evidence>
<reference evidence="8 9" key="1">
    <citation type="submission" date="2018-04" db="EMBL/GenBank/DDBJ databases">
        <title>The genome of golden apple snail Pomacea canaliculata provides insight into stress tolerance and invasive adaptation.</title>
        <authorList>
            <person name="Liu C."/>
            <person name="Liu B."/>
            <person name="Ren Y."/>
            <person name="Zhang Y."/>
            <person name="Wang H."/>
            <person name="Li S."/>
            <person name="Jiang F."/>
            <person name="Yin L."/>
            <person name="Zhang G."/>
            <person name="Qian W."/>
            <person name="Fan W."/>
        </authorList>
    </citation>
    <scope>NUCLEOTIDE SEQUENCE [LARGE SCALE GENOMIC DNA]</scope>
    <source>
        <strain evidence="8">SZHN2017</strain>
        <tissue evidence="8">Muscle</tissue>
    </source>
</reference>
<evidence type="ECO:0000256" key="1">
    <source>
        <dbReference type="ARBA" id="ARBA00022669"/>
    </source>
</evidence>
<feature type="chain" id="PRO_5015519781" description="Chitin-binding type-2 domain-containing protein" evidence="6">
    <location>
        <begin position="23"/>
        <end position="698"/>
    </location>
</feature>
<comment type="caution">
    <text evidence="8">The sequence shown here is derived from an EMBL/GenBank/DDBJ whole genome shotgun (WGS) entry which is preliminary data.</text>
</comment>